<gene>
    <name evidence="1" type="ORF">SAMN05444405_12150</name>
</gene>
<protein>
    <submittedName>
        <fullName evidence="1">Uncharacterized protein</fullName>
    </submittedName>
</protein>
<evidence type="ECO:0000313" key="2">
    <source>
        <dbReference type="Proteomes" id="UP000184509"/>
    </source>
</evidence>
<dbReference type="Proteomes" id="UP000184509">
    <property type="component" value="Unassembled WGS sequence"/>
</dbReference>
<evidence type="ECO:0000313" key="1">
    <source>
        <dbReference type="EMBL" id="SHG04765.1"/>
    </source>
</evidence>
<name>A0A1M5GLZ4_9BACE</name>
<dbReference type="RefSeq" id="WP_073403914.1">
    <property type="nucleotide sequence ID" value="NZ_FQTV01000021.1"/>
</dbReference>
<accession>A0A1M5GLZ4</accession>
<sequence length="130" mass="15119">MNCSISLECLVIKKAYIFRRLQKDPEVFVGAEYQQYRGWSCNKSRMTKKELEKLLTTRLKGKLEILGNLAEKRYKNYLGNCGEVHAANKVLKQNDTIAINQLTFSNAYRPRTLQKINYCQNCLDTFNISN</sequence>
<organism evidence="1 2">
    <name type="scientific">Bacteroides luti</name>
    <dbReference type="NCBI Taxonomy" id="1297750"/>
    <lineage>
        <taxon>Bacteria</taxon>
        <taxon>Pseudomonadati</taxon>
        <taxon>Bacteroidota</taxon>
        <taxon>Bacteroidia</taxon>
        <taxon>Bacteroidales</taxon>
        <taxon>Bacteroidaceae</taxon>
        <taxon>Bacteroides</taxon>
    </lineage>
</organism>
<dbReference type="AlphaFoldDB" id="A0A1M5GLZ4"/>
<dbReference type="OrthoDB" id="2972467at2"/>
<dbReference type="EMBL" id="FQTV01000021">
    <property type="protein sequence ID" value="SHG04765.1"/>
    <property type="molecule type" value="Genomic_DNA"/>
</dbReference>
<reference evidence="1 2" key="1">
    <citation type="submission" date="2016-11" db="EMBL/GenBank/DDBJ databases">
        <authorList>
            <person name="Jaros S."/>
            <person name="Januszkiewicz K."/>
            <person name="Wedrychowicz H."/>
        </authorList>
    </citation>
    <scope>NUCLEOTIDE SEQUENCE [LARGE SCALE GENOMIC DNA]</scope>
    <source>
        <strain evidence="1 2">DSM 26991</strain>
    </source>
</reference>
<proteinExistence type="predicted"/>
<dbReference type="STRING" id="1297750.SAMN05444405_12150"/>
<keyword evidence="2" id="KW-1185">Reference proteome</keyword>